<dbReference type="SUPFAM" id="SSF50911">
    <property type="entry name" value="Mannose 6-phosphate receptor domain"/>
    <property type="match status" value="1"/>
</dbReference>
<evidence type="ECO:0000256" key="5">
    <source>
        <dbReference type="SAM" id="Coils"/>
    </source>
</evidence>
<dbReference type="InterPro" id="IPR009011">
    <property type="entry name" value="Man6P_isomerase_rcpt-bd_dom_sf"/>
</dbReference>
<feature type="region of interest" description="Disordered" evidence="6">
    <location>
        <begin position="668"/>
        <end position="688"/>
    </location>
</feature>
<reference evidence="8" key="1">
    <citation type="submission" date="2012-12" db="EMBL/GenBank/DDBJ databases">
        <title>Identification and characterization of a phenylalanine ammonia-lyase gene family in Isatis indigotica Fort.</title>
        <authorList>
            <person name="Liu Q."/>
            <person name="Chen J."/>
            <person name="Zhou X."/>
            <person name="Di P."/>
            <person name="Xiao Y."/>
            <person name="Xuan H."/>
            <person name="Zhang L."/>
            <person name="Chen W."/>
        </authorList>
    </citation>
    <scope>NUCLEOTIDE SEQUENCE</scope>
    <source>
        <tissue evidence="8">Salivary gland</tissue>
    </source>
</reference>
<dbReference type="PANTHER" id="PTHR15414">
    <property type="entry name" value="OS-9-RELATED"/>
    <property type="match status" value="1"/>
</dbReference>
<evidence type="ECO:0000256" key="4">
    <source>
        <dbReference type="ARBA" id="ARBA00023157"/>
    </source>
</evidence>
<evidence type="ECO:0000259" key="7">
    <source>
        <dbReference type="PROSITE" id="PS51914"/>
    </source>
</evidence>
<dbReference type="InterPro" id="IPR044865">
    <property type="entry name" value="MRH_dom"/>
</dbReference>
<evidence type="ECO:0000256" key="3">
    <source>
        <dbReference type="ARBA" id="ARBA00022824"/>
    </source>
</evidence>
<organism evidence="8">
    <name type="scientific">Ixodes ricinus</name>
    <name type="common">Common tick</name>
    <name type="synonym">Acarus ricinus</name>
    <dbReference type="NCBI Taxonomy" id="34613"/>
    <lineage>
        <taxon>Eukaryota</taxon>
        <taxon>Metazoa</taxon>
        <taxon>Ecdysozoa</taxon>
        <taxon>Arthropoda</taxon>
        <taxon>Chelicerata</taxon>
        <taxon>Arachnida</taxon>
        <taxon>Acari</taxon>
        <taxon>Parasitiformes</taxon>
        <taxon>Ixodida</taxon>
        <taxon>Ixodoidea</taxon>
        <taxon>Ixodidae</taxon>
        <taxon>Ixodinae</taxon>
        <taxon>Ixodes</taxon>
    </lineage>
</organism>
<sequence length="688" mass="78451">GGRHRHFCCFQLSRLLSLLSSHLQDLLGLRVIPEFVLVCVTHHSVGADAMIPTATLLIISSHLAVGLLNLEELRSFNYEVDIVSTPVKIGHDMGQSVMLMTTKFGQEYQCSLPEKPVGSESAESSDSEEEAPNVIKLLEPLRSLPCLTKTKNWWTYELCYGKSIKQFHLENGVPDAVIYLGLYESDFDWNDETNLEQLNKTGQQKYHSQKYTRGTVCDITGAPRKVEVRYYCDEDSTDYIFSVEEPETCSYVFTVHTSRVCSFPPLRRLSTSRPHTISCSPLLSEEQYQKYLEVRENEKKLEEEKRKKWLVEQQKNLEAIKSFAKKQPLESLSNLDKTETTPIQNEQEQQLDLRLKETEEVTEDGKNAVESVPDSSKPDQVGLLNEEKEAADLMRESLKKDFAKQFKDLFNEEAEGELQDEAYEQFKEKTYLKLDSTIERLMKRMKQAEALVPDEIDAKVAVVDLDENRKGHKAHHQDVEKEQDSPEGDEEGDNDEGYDEASEPLPGEEGEELDASGESHGRDEESGLEDGPLSLEESSGKDARDKEGSVRVRIRRFSRRKPTDQGERAASFQEQDLPAEDKSRLESALKERLQKAGVDTTGRKIEVKIITAGYYDDEDNKGITVLSPEETTHFQNMIVTLLMGNQEAVQEIEKHERLERNYQFVWDEERRKSSSAALPATEAEEDDR</sequence>
<dbReference type="GO" id="GO:0030970">
    <property type="term" value="P:retrograde protein transport, ER to cytosol"/>
    <property type="evidence" value="ECO:0007669"/>
    <property type="project" value="TreeGrafter"/>
</dbReference>
<evidence type="ECO:0000313" key="8">
    <source>
        <dbReference type="EMBL" id="JAA72781.1"/>
    </source>
</evidence>
<keyword evidence="4" id="KW-1015">Disulfide bond</keyword>
<feature type="coiled-coil region" evidence="5">
    <location>
        <begin position="284"/>
        <end position="314"/>
    </location>
</feature>
<feature type="region of interest" description="Disordered" evidence="6">
    <location>
        <begin position="360"/>
        <end position="380"/>
    </location>
</feature>
<feature type="non-terminal residue" evidence="8">
    <location>
        <position position="1"/>
    </location>
</feature>
<feature type="compositionally biased region" description="Acidic residues" evidence="6">
    <location>
        <begin position="485"/>
        <end position="515"/>
    </location>
</feature>
<name>A0A0K8RNZ9_IXORI</name>
<dbReference type="PANTHER" id="PTHR15414:SF5">
    <property type="entry name" value="PROTEIN OS-9"/>
    <property type="match status" value="1"/>
</dbReference>
<protein>
    <submittedName>
        <fullName evidence="8">Putative amplified in osteosarcoma isoform</fullName>
    </submittedName>
</protein>
<dbReference type="Pfam" id="PF07915">
    <property type="entry name" value="PRKCSH"/>
    <property type="match status" value="1"/>
</dbReference>
<keyword evidence="3" id="KW-0256">Endoplasmic reticulum</keyword>
<feature type="region of interest" description="Disordered" evidence="6">
    <location>
        <begin position="468"/>
        <end position="584"/>
    </location>
</feature>
<comment type="subcellular location">
    <subcellularLocation>
        <location evidence="1">Endoplasmic reticulum</location>
    </subcellularLocation>
</comment>
<feature type="compositionally biased region" description="Basic and acidic residues" evidence="6">
    <location>
        <begin position="538"/>
        <end position="550"/>
    </location>
</feature>
<dbReference type="InterPro" id="IPR045149">
    <property type="entry name" value="OS-9-like"/>
</dbReference>
<accession>A0A0K8RNZ9</accession>
<keyword evidence="5" id="KW-0175">Coiled coil</keyword>
<proteinExistence type="evidence at transcript level"/>
<dbReference type="GO" id="GO:0005788">
    <property type="term" value="C:endoplasmic reticulum lumen"/>
    <property type="evidence" value="ECO:0007669"/>
    <property type="project" value="TreeGrafter"/>
</dbReference>
<evidence type="ECO:0000256" key="2">
    <source>
        <dbReference type="ARBA" id="ARBA00022729"/>
    </source>
</evidence>
<dbReference type="InterPro" id="IPR012913">
    <property type="entry name" value="OS9-like_dom"/>
</dbReference>
<feature type="domain" description="MRH" evidence="7">
    <location>
        <begin position="144"/>
        <end position="263"/>
    </location>
</feature>
<dbReference type="Gene3D" id="2.70.130.10">
    <property type="entry name" value="Mannose-6-phosphate receptor binding domain"/>
    <property type="match status" value="1"/>
</dbReference>
<dbReference type="AlphaFoldDB" id="A0A0K8RNZ9"/>
<dbReference type="PROSITE" id="PS51914">
    <property type="entry name" value="MRH"/>
    <property type="match status" value="1"/>
</dbReference>
<evidence type="ECO:0000256" key="6">
    <source>
        <dbReference type="SAM" id="MobiDB-lite"/>
    </source>
</evidence>
<keyword evidence="2" id="KW-0732">Signal</keyword>
<evidence type="ECO:0000256" key="1">
    <source>
        <dbReference type="ARBA" id="ARBA00004240"/>
    </source>
</evidence>
<dbReference type="GO" id="GO:0030968">
    <property type="term" value="P:endoplasmic reticulum unfolded protein response"/>
    <property type="evidence" value="ECO:0007669"/>
    <property type="project" value="InterPro"/>
</dbReference>
<dbReference type="EMBL" id="GADI01001027">
    <property type="protein sequence ID" value="JAA72781.1"/>
    <property type="molecule type" value="mRNA"/>
</dbReference>